<dbReference type="EMBL" id="CAJVPU010017085">
    <property type="protein sequence ID" value="CAG8657431.1"/>
    <property type="molecule type" value="Genomic_DNA"/>
</dbReference>
<name>A0ACA9NIQ7_9GLOM</name>
<proteinExistence type="predicted"/>
<dbReference type="Proteomes" id="UP000789702">
    <property type="component" value="Unassembled WGS sequence"/>
</dbReference>
<gene>
    <name evidence="1" type="ORF">DHETER_LOCUS9592</name>
</gene>
<keyword evidence="2" id="KW-1185">Reference proteome</keyword>
<reference evidence="1" key="1">
    <citation type="submission" date="2021-06" db="EMBL/GenBank/DDBJ databases">
        <authorList>
            <person name="Kallberg Y."/>
            <person name="Tangrot J."/>
            <person name="Rosling A."/>
        </authorList>
    </citation>
    <scope>NUCLEOTIDE SEQUENCE</scope>
    <source>
        <strain evidence="1">IL203A</strain>
    </source>
</reference>
<feature type="non-terminal residue" evidence="1">
    <location>
        <position position="1"/>
    </location>
</feature>
<evidence type="ECO:0000313" key="1">
    <source>
        <dbReference type="EMBL" id="CAG8657431.1"/>
    </source>
</evidence>
<comment type="caution">
    <text evidence="1">The sequence shown here is derived from an EMBL/GenBank/DDBJ whole genome shotgun (WGS) entry which is preliminary data.</text>
</comment>
<organism evidence="1 2">
    <name type="scientific">Dentiscutata heterogama</name>
    <dbReference type="NCBI Taxonomy" id="1316150"/>
    <lineage>
        <taxon>Eukaryota</taxon>
        <taxon>Fungi</taxon>
        <taxon>Fungi incertae sedis</taxon>
        <taxon>Mucoromycota</taxon>
        <taxon>Glomeromycotina</taxon>
        <taxon>Glomeromycetes</taxon>
        <taxon>Diversisporales</taxon>
        <taxon>Gigasporaceae</taxon>
        <taxon>Dentiscutata</taxon>
    </lineage>
</organism>
<feature type="non-terminal residue" evidence="1">
    <location>
        <position position="84"/>
    </location>
</feature>
<protein>
    <submittedName>
        <fullName evidence="1">10687_t:CDS:1</fullName>
    </submittedName>
</protein>
<sequence length="84" mass="9610">IFKRMKFSIDSPIAITSNYGCESTTRLMRRSKPLKYGFLLSTNSDLIKELSRISDNEEKLATKQIVDNVKEALNNQTKDLVVNE</sequence>
<evidence type="ECO:0000313" key="2">
    <source>
        <dbReference type="Proteomes" id="UP000789702"/>
    </source>
</evidence>
<accession>A0ACA9NIQ7</accession>